<dbReference type="Gene3D" id="3.40.640.10">
    <property type="entry name" value="Type I PLP-dependent aspartate aminotransferase-like (Major domain)"/>
    <property type="match status" value="1"/>
</dbReference>
<evidence type="ECO:0000259" key="9">
    <source>
        <dbReference type="Pfam" id="PF00155"/>
    </source>
</evidence>
<evidence type="ECO:0000256" key="4">
    <source>
        <dbReference type="ARBA" id="ARBA00022576"/>
    </source>
</evidence>
<dbReference type="PRINTS" id="PR00799">
    <property type="entry name" value="TRANSAMINASE"/>
</dbReference>
<evidence type="ECO:0000256" key="5">
    <source>
        <dbReference type="ARBA" id="ARBA00022679"/>
    </source>
</evidence>
<keyword evidence="5 8" id="KW-0808">Transferase</keyword>
<gene>
    <name evidence="10" type="primary">AST</name>
</gene>
<feature type="domain" description="Aminotransferase class I/classII large" evidence="9">
    <location>
        <begin position="50"/>
        <end position="416"/>
    </location>
</feature>
<dbReference type="SUPFAM" id="SSF53383">
    <property type="entry name" value="PLP-dependent transferases"/>
    <property type="match status" value="1"/>
</dbReference>
<dbReference type="Gene3D" id="3.90.1150.10">
    <property type="entry name" value="Aspartate Aminotransferase, domain 1"/>
    <property type="match status" value="1"/>
</dbReference>
<name>A0A192ZIB0_9EUKA</name>
<evidence type="ECO:0000256" key="8">
    <source>
        <dbReference type="RuleBase" id="RU000480"/>
    </source>
</evidence>
<dbReference type="CDD" id="cd00609">
    <property type="entry name" value="AAT_like"/>
    <property type="match status" value="1"/>
</dbReference>
<comment type="catalytic activity">
    <reaction evidence="7 8">
        <text>L-aspartate + 2-oxoglutarate = oxaloacetate + L-glutamate</text>
        <dbReference type="Rhea" id="RHEA:21824"/>
        <dbReference type="ChEBI" id="CHEBI:16452"/>
        <dbReference type="ChEBI" id="CHEBI:16810"/>
        <dbReference type="ChEBI" id="CHEBI:29985"/>
        <dbReference type="ChEBI" id="CHEBI:29991"/>
        <dbReference type="EC" id="2.6.1.1"/>
    </reaction>
</comment>
<dbReference type="InterPro" id="IPR004839">
    <property type="entry name" value="Aminotransferase_I/II_large"/>
</dbReference>
<organism evidence="10">
    <name type="scientific">Stygiella incarcerata</name>
    <dbReference type="NCBI Taxonomy" id="1712417"/>
    <lineage>
        <taxon>Eukaryota</taxon>
        <taxon>Discoba</taxon>
        <taxon>Jakobida</taxon>
        <taxon>Andalucina</taxon>
        <taxon>Stygiellidae</taxon>
        <taxon>Stygiella</taxon>
    </lineage>
</organism>
<evidence type="ECO:0000256" key="7">
    <source>
        <dbReference type="ARBA" id="ARBA00049185"/>
    </source>
</evidence>
<comment type="miscellaneous">
    <text evidence="8">In eukaryotes there are cytoplasmic, mitochondrial and chloroplastic isozymes.</text>
</comment>
<evidence type="ECO:0000256" key="2">
    <source>
        <dbReference type="ARBA" id="ARBA00007441"/>
    </source>
</evidence>
<dbReference type="EC" id="2.6.1.1" evidence="8"/>
<protein>
    <recommendedName>
        <fullName evidence="8">Aspartate aminotransferase</fullName>
        <ecNumber evidence="8">2.6.1.1</ecNumber>
    </recommendedName>
</protein>
<comment type="similarity">
    <text evidence="2">Belongs to the class-I pyridoxal-phosphate-dependent aminotransferase family.</text>
</comment>
<dbReference type="Pfam" id="PF00155">
    <property type="entry name" value="Aminotran_1_2"/>
    <property type="match status" value="1"/>
</dbReference>
<dbReference type="InterPro" id="IPR004838">
    <property type="entry name" value="NHTrfase_class1_PyrdxlP-BS"/>
</dbReference>
<dbReference type="GO" id="GO:0004069">
    <property type="term" value="F:L-aspartate:2-oxoglutarate aminotransferase activity"/>
    <property type="evidence" value="ECO:0007669"/>
    <property type="project" value="UniProtKB-EC"/>
</dbReference>
<dbReference type="FunFam" id="3.40.640.10:FF:000066">
    <property type="entry name" value="Aspartate aminotransferase"/>
    <property type="match status" value="1"/>
</dbReference>
<comment type="cofactor">
    <cofactor evidence="1">
        <name>pyridoxal 5'-phosphate</name>
        <dbReference type="ChEBI" id="CHEBI:597326"/>
    </cofactor>
</comment>
<dbReference type="GO" id="GO:0006520">
    <property type="term" value="P:amino acid metabolic process"/>
    <property type="evidence" value="ECO:0007669"/>
    <property type="project" value="InterPro"/>
</dbReference>
<keyword evidence="6" id="KW-0663">Pyridoxal phosphate</keyword>
<dbReference type="InterPro" id="IPR015424">
    <property type="entry name" value="PyrdxlP-dep_Trfase"/>
</dbReference>
<evidence type="ECO:0000256" key="6">
    <source>
        <dbReference type="ARBA" id="ARBA00022898"/>
    </source>
</evidence>
<dbReference type="GO" id="GO:0030170">
    <property type="term" value="F:pyridoxal phosphate binding"/>
    <property type="evidence" value="ECO:0007669"/>
    <property type="project" value="InterPro"/>
</dbReference>
<evidence type="ECO:0000256" key="1">
    <source>
        <dbReference type="ARBA" id="ARBA00001933"/>
    </source>
</evidence>
<dbReference type="PANTHER" id="PTHR11879">
    <property type="entry name" value="ASPARTATE AMINOTRANSFERASE"/>
    <property type="match status" value="1"/>
</dbReference>
<keyword evidence="4 8" id="KW-0032">Aminotransferase</keyword>
<dbReference type="EMBL" id="KT984604">
    <property type="protein sequence ID" value="ANM86824.1"/>
    <property type="molecule type" value="mRNA"/>
</dbReference>
<dbReference type="InterPro" id="IPR015422">
    <property type="entry name" value="PyrdxlP-dep_Trfase_small"/>
</dbReference>
<dbReference type="GO" id="GO:0005739">
    <property type="term" value="C:mitochondrion"/>
    <property type="evidence" value="ECO:0007669"/>
    <property type="project" value="TreeGrafter"/>
</dbReference>
<dbReference type="InterPro" id="IPR015421">
    <property type="entry name" value="PyrdxlP-dep_Trfase_major"/>
</dbReference>
<evidence type="ECO:0000256" key="3">
    <source>
        <dbReference type="ARBA" id="ARBA00011738"/>
    </source>
</evidence>
<evidence type="ECO:0000313" key="10">
    <source>
        <dbReference type="EMBL" id="ANM86824.1"/>
    </source>
</evidence>
<dbReference type="NCBIfam" id="NF006719">
    <property type="entry name" value="PRK09257.1"/>
    <property type="match status" value="1"/>
</dbReference>
<sequence>MLSRFCAACRSKLAFRGLSSVYNPWSMIEEGPLDMNKATTAAYKADKDPRKINLGEGIYKDDNGKPFVLPVIRQAEKILFEMAPHHEYAPMQGIESFNKTCQEFAFGPENPALKEKRVATVQVLSGTGALRIGGEFLHKFVPSSTPVYITKPTWVNHRGVFVESGLDVRDFRWYDYKNNSLDLAGCLEDLAAAPRGSIIVLHACAHNPTGVDPSLEQWKQISDVIKTRKHIVFFDNAYQGYASGDPDRDGEGFRLFVQEGHKCIVGCSFAKNMGLYGERVGALHVVCENAEERVNVESQLKIVIRPLWSNPPLYGARLVDLVLSRPELKKQWFLDVNVMATRIRAMRERLASELSKISSRNWDHIVSQIGMFSFTGLKEAETWEIRRKWHVYMNPTGRISMSGVNTKNVDYLAKAIHDVTK</sequence>
<proteinExistence type="evidence at transcript level"/>
<accession>A0A192ZIB0</accession>
<dbReference type="AlphaFoldDB" id="A0A192ZIB0"/>
<dbReference type="InterPro" id="IPR000796">
    <property type="entry name" value="Asp_trans"/>
</dbReference>
<reference evidence="10" key="1">
    <citation type="journal article" date="2016" name="Mol. Biol. Evol.">
        <title>Novel hydrogenosomes in the microaerophilic jakobid Stygiella incarcerata.</title>
        <authorList>
            <person name="Leger M.M."/>
            <person name="Eme L."/>
            <person name="Hug L.A."/>
            <person name="Roger A.J."/>
        </authorList>
    </citation>
    <scope>NUCLEOTIDE SEQUENCE</scope>
</reference>
<dbReference type="PROSITE" id="PS00105">
    <property type="entry name" value="AA_TRANSFER_CLASS_1"/>
    <property type="match status" value="1"/>
</dbReference>
<comment type="subunit">
    <text evidence="3 8">Homodimer.</text>
</comment>
<dbReference type="PANTHER" id="PTHR11879:SF22">
    <property type="entry name" value="ASPARTATE AMINOTRANSFERASE, MITOCHONDRIAL"/>
    <property type="match status" value="1"/>
</dbReference>
<dbReference type="FunFam" id="3.90.1150.10:FF:000001">
    <property type="entry name" value="Aspartate aminotransferase"/>
    <property type="match status" value="1"/>
</dbReference>